<dbReference type="Pfam" id="PF13360">
    <property type="entry name" value="PQQ_2"/>
    <property type="match status" value="1"/>
</dbReference>
<keyword evidence="2" id="KW-0472">Membrane</keyword>
<gene>
    <name evidence="4" type="ORF">Sru01_11960</name>
</gene>
<keyword evidence="2" id="KW-0812">Transmembrane</keyword>
<sequence>MPEILCYSARQLGEAVNILLSVTYGETHRPAPATGGPGGGPGGPPPGPPGAPGQPGPQYGPAEQYGQYGPEGQYRQGGQYGQSGQPGGRPGSGPYPPPGDAGPGGPYPPPQDAPAPWPAQGPGGYQQGPYQPAPNQQAPYQQGPHQQGQHQQAPNPTGPYQYAPNQQAPNQQGPYQQGPYGPGPGAPGYGPAGPGPGPQPGYGPPPGGSPYGTSGGGWPPAGPPPAGGGRRRGPWIIAGVAALAVLVAVAAVLVIRPWETEPGGAVAGDGGGGDGTAELAGQVGWAVKSAGRPRLVNGAEGFGSWVAGELFVRADNDVISARDAAGKEAWGLRPPEGAMFCGVSREAVSGTIAMAYGKVQTNTVATGLKSVWCTNVVLVDLATGKVRWDADLTGTDNYRTLRRIGSSPNQGMSLAIAGDTVVVGYYWSAVGLDVAGGRIRWEMKKIPTRAGDSTCVVEDVLAGRTGAVLLAGCDRRDPAAVISVDPATGDRRWRADLPAETLGDTLTVGRSLVSADPPVLASRGGAARNGRYLVLDDSGQVAATIPQRGSWGELDMSPLGFGIRRARYRTMVGADTLVTVTAEQRVNQLRSTNQVVAFDLRSGRPKWTAGLGPETTAVPAAVDRDTVIVMRTGTYEAPPQAYRLKLADGKGGPMGPAYGRDLIYAPAGSLFRFTGKALFMASDRGIKFSAVLLR</sequence>
<feature type="compositionally biased region" description="Pro residues" evidence="1">
    <location>
        <begin position="193"/>
        <end position="208"/>
    </location>
</feature>
<dbReference type="InterPro" id="IPR011047">
    <property type="entry name" value="Quinoprotein_ADH-like_sf"/>
</dbReference>
<feature type="compositionally biased region" description="Low complexity" evidence="1">
    <location>
        <begin position="56"/>
        <end position="77"/>
    </location>
</feature>
<evidence type="ECO:0000256" key="1">
    <source>
        <dbReference type="SAM" id="MobiDB-lite"/>
    </source>
</evidence>
<evidence type="ECO:0000256" key="2">
    <source>
        <dbReference type="SAM" id="Phobius"/>
    </source>
</evidence>
<organism evidence="4 5">
    <name type="scientific">Sphaerisporangium rufum</name>
    <dbReference type="NCBI Taxonomy" id="1381558"/>
    <lineage>
        <taxon>Bacteria</taxon>
        <taxon>Bacillati</taxon>
        <taxon>Actinomycetota</taxon>
        <taxon>Actinomycetes</taxon>
        <taxon>Streptosporangiales</taxon>
        <taxon>Streptosporangiaceae</taxon>
        <taxon>Sphaerisporangium</taxon>
    </lineage>
</organism>
<name>A0A919UXU3_9ACTN</name>
<evidence type="ECO:0000313" key="5">
    <source>
        <dbReference type="Proteomes" id="UP000655287"/>
    </source>
</evidence>
<dbReference type="EMBL" id="BOOU01000014">
    <property type="protein sequence ID" value="GII76214.1"/>
    <property type="molecule type" value="Genomic_DNA"/>
</dbReference>
<feature type="compositionally biased region" description="Gly residues" evidence="1">
    <location>
        <begin position="78"/>
        <end position="91"/>
    </location>
</feature>
<feature type="domain" description="Pyrrolo-quinoline quinone repeat" evidence="3">
    <location>
        <begin position="308"/>
        <end position="442"/>
    </location>
</feature>
<evidence type="ECO:0000313" key="4">
    <source>
        <dbReference type="EMBL" id="GII76214.1"/>
    </source>
</evidence>
<feature type="compositionally biased region" description="Pro residues" evidence="1">
    <location>
        <begin position="93"/>
        <end position="119"/>
    </location>
</feature>
<accession>A0A919UXU3</accession>
<dbReference type="Proteomes" id="UP000655287">
    <property type="component" value="Unassembled WGS sequence"/>
</dbReference>
<dbReference type="InterPro" id="IPR002372">
    <property type="entry name" value="PQQ_rpt_dom"/>
</dbReference>
<keyword evidence="5" id="KW-1185">Reference proteome</keyword>
<proteinExistence type="predicted"/>
<comment type="caution">
    <text evidence="4">The sequence shown here is derived from an EMBL/GenBank/DDBJ whole genome shotgun (WGS) entry which is preliminary data.</text>
</comment>
<dbReference type="Gene3D" id="2.130.10.10">
    <property type="entry name" value="YVTN repeat-like/Quinoprotein amine dehydrogenase"/>
    <property type="match status" value="1"/>
</dbReference>
<feature type="transmembrane region" description="Helical" evidence="2">
    <location>
        <begin position="235"/>
        <end position="255"/>
    </location>
</feature>
<feature type="region of interest" description="Disordered" evidence="1">
    <location>
        <begin position="28"/>
        <end position="229"/>
    </location>
</feature>
<evidence type="ECO:0000259" key="3">
    <source>
        <dbReference type="Pfam" id="PF13360"/>
    </source>
</evidence>
<keyword evidence="2" id="KW-1133">Transmembrane helix</keyword>
<dbReference type="InterPro" id="IPR015943">
    <property type="entry name" value="WD40/YVTN_repeat-like_dom_sf"/>
</dbReference>
<dbReference type="SUPFAM" id="SSF50998">
    <property type="entry name" value="Quinoprotein alcohol dehydrogenase-like"/>
    <property type="match status" value="1"/>
</dbReference>
<feature type="compositionally biased region" description="Pro residues" evidence="1">
    <location>
        <begin position="42"/>
        <end position="55"/>
    </location>
</feature>
<feature type="compositionally biased region" description="Gly residues" evidence="1">
    <location>
        <begin position="209"/>
        <end position="219"/>
    </location>
</feature>
<protein>
    <recommendedName>
        <fullName evidence="3">Pyrrolo-quinoline quinone repeat domain-containing protein</fullName>
    </recommendedName>
</protein>
<dbReference type="AlphaFoldDB" id="A0A919UXU3"/>
<reference evidence="4" key="1">
    <citation type="submission" date="2021-01" db="EMBL/GenBank/DDBJ databases">
        <title>Whole genome shotgun sequence of Sphaerisporangium rufum NBRC 109079.</title>
        <authorList>
            <person name="Komaki H."/>
            <person name="Tamura T."/>
        </authorList>
    </citation>
    <scope>NUCLEOTIDE SEQUENCE</scope>
    <source>
        <strain evidence="4">NBRC 109079</strain>
    </source>
</reference>
<feature type="compositionally biased region" description="Low complexity" evidence="1">
    <location>
        <begin position="127"/>
        <end position="179"/>
    </location>
</feature>